<dbReference type="AlphaFoldDB" id="A0A318TTA5"/>
<evidence type="ECO:0000256" key="1">
    <source>
        <dbReference type="SAM" id="MobiDB-lite"/>
    </source>
</evidence>
<reference evidence="2 3" key="1">
    <citation type="submission" date="2018-06" db="EMBL/GenBank/DDBJ databases">
        <title>Genomic Encyclopedia of Type Strains, Phase III (KMG-III): the genomes of soil and plant-associated and newly described type strains.</title>
        <authorList>
            <person name="Whitman W."/>
        </authorList>
    </citation>
    <scope>NUCLEOTIDE SEQUENCE [LARGE SCALE GENOMIC DNA]</scope>
    <source>
        <strain evidence="2 3">JA737</strain>
    </source>
</reference>
<gene>
    <name evidence="2" type="ORF">C8J30_13212</name>
</gene>
<feature type="region of interest" description="Disordered" evidence="1">
    <location>
        <begin position="69"/>
        <end position="96"/>
    </location>
</feature>
<dbReference type="EMBL" id="QJTK01000032">
    <property type="protein sequence ID" value="PYF06278.1"/>
    <property type="molecule type" value="Genomic_DNA"/>
</dbReference>
<accession>A0A318TTA5</accession>
<protein>
    <submittedName>
        <fullName evidence="2">Relaxasome subunit MobC</fullName>
    </submittedName>
</protein>
<keyword evidence="3" id="KW-1185">Reference proteome</keyword>
<feature type="compositionally biased region" description="Polar residues" evidence="1">
    <location>
        <begin position="84"/>
        <end position="96"/>
    </location>
</feature>
<dbReference type="RefSeq" id="WP_110807431.1">
    <property type="nucleotide sequence ID" value="NZ_QJTK01000032.1"/>
</dbReference>
<dbReference type="Proteomes" id="UP000247727">
    <property type="component" value="Unassembled WGS sequence"/>
</dbReference>
<evidence type="ECO:0000313" key="2">
    <source>
        <dbReference type="EMBL" id="PYF06278.1"/>
    </source>
</evidence>
<name>A0A318TTA5_9RHOB</name>
<organism evidence="2 3">
    <name type="scientific">Rhodobacter viridis</name>
    <dbReference type="NCBI Taxonomy" id="1054202"/>
    <lineage>
        <taxon>Bacteria</taxon>
        <taxon>Pseudomonadati</taxon>
        <taxon>Pseudomonadota</taxon>
        <taxon>Alphaproteobacteria</taxon>
        <taxon>Rhodobacterales</taxon>
        <taxon>Rhodobacter group</taxon>
        <taxon>Rhodobacter</taxon>
    </lineage>
</organism>
<comment type="caution">
    <text evidence="2">The sequence shown here is derived from an EMBL/GenBank/DDBJ whole genome shotgun (WGS) entry which is preliminary data.</text>
</comment>
<proteinExistence type="predicted"/>
<dbReference type="OrthoDB" id="8454254at2"/>
<sequence length="96" mass="10843">MAETELERAEKRYQQAKARLLALKNREATKARKIDTRRKIILGGALVDLAARDSSAAAMVERLVRNLPREQDRKAFDGWPPEPQQQQATDDNNATA</sequence>
<evidence type="ECO:0000313" key="3">
    <source>
        <dbReference type="Proteomes" id="UP000247727"/>
    </source>
</evidence>